<accession>M0CWQ7</accession>
<dbReference type="STRING" id="797114.C475_06910"/>
<sequence length="212" mass="23816">MARGLPALWSAVFGLPFVGAGAWLYLGQEQYPPVVGLPFAAFGLFIITVGVYVHLISPGELRTNGDEAIVAKRHPTQRVATAKIGLGLPLLIVTVYLLYFTYVPYLYPTFTLIIGLYLFSVGVYTYWTNTLTTYYVTTERVLKEYRFLSLVRQEVPRTKIRGVQERKSFLETVAGLGNVLVASGQGRSLEVQMRNIQRPEEFADEIRDLVTE</sequence>
<keyword evidence="1" id="KW-0812">Transmembrane</keyword>
<organism evidence="3 4">
    <name type="scientific">Halosimplex carlsbadense 2-9-1</name>
    <dbReference type="NCBI Taxonomy" id="797114"/>
    <lineage>
        <taxon>Archaea</taxon>
        <taxon>Methanobacteriati</taxon>
        <taxon>Methanobacteriota</taxon>
        <taxon>Stenosarchaea group</taxon>
        <taxon>Halobacteria</taxon>
        <taxon>Halobacteriales</taxon>
        <taxon>Haloarculaceae</taxon>
        <taxon>Halosimplex</taxon>
    </lineage>
</organism>
<feature type="transmembrane region" description="Helical" evidence="1">
    <location>
        <begin position="79"/>
        <end position="99"/>
    </location>
</feature>
<evidence type="ECO:0000259" key="2">
    <source>
        <dbReference type="Pfam" id="PF03703"/>
    </source>
</evidence>
<reference evidence="3 4" key="1">
    <citation type="journal article" date="2014" name="PLoS Genet.">
        <title>Phylogenetically driven sequencing of extremely halophilic archaea reveals strategies for static and dynamic osmo-response.</title>
        <authorList>
            <person name="Becker E.A."/>
            <person name="Seitzer P.M."/>
            <person name="Tritt A."/>
            <person name="Larsen D."/>
            <person name="Krusor M."/>
            <person name="Yao A.I."/>
            <person name="Wu D."/>
            <person name="Madern D."/>
            <person name="Eisen J.A."/>
            <person name="Darling A.E."/>
            <person name="Facciotti M.T."/>
        </authorList>
    </citation>
    <scope>NUCLEOTIDE SEQUENCE [LARGE SCALE GENOMIC DNA]</scope>
    <source>
        <strain evidence="3 4">2-9-1</strain>
    </source>
</reference>
<feature type="transmembrane region" description="Helical" evidence="1">
    <location>
        <begin position="7"/>
        <end position="26"/>
    </location>
</feature>
<feature type="domain" description="YdbS-like PH" evidence="2">
    <location>
        <begin position="132"/>
        <end position="206"/>
    </location>
</feature>
<dbReference type="EMBL" id="AOIU01000013">
    <property type="protein sequence ID" value="ELZ27630.1"/>
    <property type="molecule type" value="Genomic_DNA"/>
</dbReference>
<protein>
    <recommendedName>
        <fullName evidence="2">YdbS-like PH domain-containing protein</fullName>
    </recommendedName>
</protein>
<dbReference type="AlphaFoldDB" id="M0CWQ7"/>
<dbReference type="OrthoDB" id="270420at2157"/>
<evidence type="ECO:0000313" key="3">
    <source>
        <dbReference type="EMBL" id="ELZ27630.1"/>
    </source>
</evidence>
<gene>
    <name evidence="3" type="ORF">C475_06910</name>
</gene>
<evidence type="ECO:0000256" key="1">
    <source>
        <dbReference type="SAM" id="Phobius"/>
    </source>
</evidence>
<feature type="transmembrane region" description="Helical" evidence="1">
    <location>
        <begin position="105"/>
        <end position="127"/>
    </location>
</feature>
<dbReference type="Proteomes" id="UP000011626">
    <property type="component" value="Unassembled WGS sequence"/>
</dbReference>
<keyword evidence="1" id="KW-1133">Transmembrane helix</keyword>
<feature type="transmembrane region" description="Helical" evidence="1">
    <location>
        <begin position="38"/>
        <end position="58"/>
    </location>
</feature>
<evidence type="ECO:0000313" key="4">
    <source>
        <dbReference type="Proteomes" id="UP000011626"/>
    </source>
</evidence>
<name>M0CWQ7_9EURY</name>
<dbReference type="eggNOG" id="arCOG04619">
    <property type="taxonomic scope" value="Archaea"/>
</dbReference>
<keyword evidence="4" id="KW-1185">Reference proteome</keyword>
<keyword evidence="1" id="KW-0472">Membrane</keyword>
<dbReference type="InterPro" id="IPR005182">
    <property type="entry name" value="YdbS-like_PH"/>
</dbReference>
<proteinExistence type="predicted"/>
<comment type="caution">
    <text evidence="3">The sequence shown here is derived from an EMBL/GenBank/DDBJ whole genome shotgun (WGS) entry which is preliminary data.</text>
</comment>
<dbReference type="Pfam" id="PF03703">
    <property type="entry name" value="bPH_2"/>
    <property type="match status" value="1"/>
</dbReference>